<dbReference type="SUPFAM" id="SSF52540">
    <property type="entry name" value="P-loop containing nucleoside triphosphate hydrolases"/>
    <property type="match status" value="1"/>
</dbReference>
<dbReference type="GO" id="GO:0016787">
    <property type="term" value="F:hydrolase activity"/>
    <property type="evidence" value="ECO:0007669"/>
    <property type="project" value="UniProtKB-KW"/>
</dbReference>
<dbReference type="eggNOG" id="KOG1801">
    <property type="taxonomic scope" value="Eukaryota"/>
</dbReference>
<proteinExistence type="predicted"/>
<dbReference type="GO" id="GO:0043139">
    <property type="term" value="F:5'-3' DNA helicase activity"/>
    <property type="evidence" value="ECO:0007669"/>
    <property type="project" value="TreeGrafter"/>
</dbReference>
<feature type="region of interest" description="Disordered" evidence="5">
    <location>
        <begin position="1"/>
        <end position="26"/>
    </location>
</feature>
<feature type="compositionally biased region" description="Polar residues" evidence="5">
    <location>
        <begin position="1372"/>
        <end position="1393"/>
    </location>
</feature>
<keyword evidence="4" id="KW-0067">ATP-binding</keyword>
<evidence type="ECO:0000256" key="4">
    <source>
        <dbReference type="ARBA" id="ARBA00022840"/>
    </source>
</evidence>
<reference evidence="8" key="1">
    <citation type="submission" date="2016-11" db="UniProtKB">
        <authorList>
            <consortium name="WormBaseParasite"/>
        </authorList>
    </citation>
    <scope>IDENTIFICATION</scope>
</reference>
<evidence type="ECO:0000256" key="2">
    <source>
        <dbReference type="ARBA" id="ARBA00022801"/>
    </source>
</evidence>
<dbReference type="GO" id="GO:0005524">
    <property type="term" value="F:ATP binding"/>
    <property type="evidence" value="ECO:0007669"/>
    <property type="project" value="UniProtKB-KW"/>
</dbReference>
<evidence type="ECO:0000259" key="6">
    <source>
        <dbReference type="Pfam" id="PF13087"/>
    </source>
</evidence>
<evidence type="ECO:0000256" key="3">
    <source>
        <dbReference type="ARBA" id="ARBA00022806"/>
    </source>
</evidence>
<evidence type="ECO:0000313" key="8">
    <source>
        <dbReference type="WBParaSite" id="Csp11.Scaffold535.g3255.t1"/>
    </source>
</evidence>
<sequence length="1393" mass="158857">MRGNGSPGKKDENKQGPPEYPCPYANWTRPSDVYAPNFNRSQPPVLRQTMPYFGRVPNNIQYQNVRPPYPSNNLCYPPVVYYSDRSNGPSTSGSFGQSFDNNQPSTSSAPNEDYDSWDEEEESSTVPAPRFQNYQGSSGVQQETNGPSTSAGHQKPDNSESDTTEEYVDSGPEEDLSWDGGSSEDSQGALRFEKLDKIAEEVRKKKYQNPYEELDREVEEKIRNPPGPNRFPLTTAGFLDFHFKSLGLDDLFSESPSPPPAPVKPKKTTQWTTREPIRHNLPLPEGSGTIWESNGDIWKEKTEEKKVEKKQMHPDVLNRLVFMEEQRNIFSPFYSDSKSKKDRRNFLKHPQNYRHKDAINFAAISHTWTETWDLDLRLLPRAPGLVMPLPNSTPEEETICAFYRVLAEREQKYILIACHVNVHGYHRGDLRFIEVNAFSQLDGFTGQNVIGNLFLGDIVAVTELARNSNAGNSKLGAPVSSVSQETPCYWIAAKMILLPRDHIMPVTFSFLKNRMAVVKGDDEPMRVTVEDWDTVTTDLIYVGRAFKPMKLESNFTEDFGKQQKNQITTKATKISSYPNAFGTIFTFEECTDENEQFGIGTDAFSSKTEMTIEEREKVVETCSLMGFSAANTIFNGRFDCRAFHMRQIYKNGLIVKFLIDNPAGQPTLGLWNSGNRIMFGGPEGDLNATIETVISEDNLNLRITARLSRETPKSVNFKNGEFFVSQREITDHYFLHDRYFHDLEPESNGRHIIETLYGAEPLKLVKIPSKHQQYYFPSFPHPIALNQYQNEYVQMLLDGNPLIIGSSPFGCGKSMTIITAALEIYRRNCEMDVLKNQRQQLLITQSNYASVNLIDIAQRICSTTHSDLKFVRFVTEKNWNELPDNCRTEYDMPFLMNKIFSEWATGRIEVADPRLRRLNPHHHNHMLAYVLKNKLVQLTDLAGGGRRTYDRNGNFKMIAFPVITEAFFHLYHPDLIMTTADSSKNLLSVLTEVCTVQIDEASQLPEYTLLGLLKTFNRANFGLIGDIHQLPPYCEDNLDGKLKDYGIGNTMERAIHGRLFPISTLRFVYRCHPKITELLSELFYDGALLSGVTEDQRNDFVLKRRDFWPNSNYPMMIVNNEGPSFRMGTSHGNDSEKELVKKMILNLINDSNHPVRPLDIGVISFYAAQTSILTEHLRGTGVKCGTVDAFQGTEKEIIITCCTRDTVSDFMQMSNRLNVAMSRAKQATIIVGNVEGLRKAQYWNRIVQKVEENRNLVHAANFNETRQYPPTYPPMAYPINPKPQPRVVNVQMSPNRYPVEPAARQNYPAYGVQIPKRNVLPTREHPKPPPLQYNQRTPYPRSASVKEEKPQFKINPSLVAQLEDLRAKENQRATSSQPLGRWSSRTYRSSEFN</sequence>
<organism evidence="7 8">
    <name type="scientific">Caenorhabditis tropicalis</name>
    <dbReference type="NCBI Taxonomy" id="1561998"/>
    <lineage>
        <taxon>Eukaryota</taxon>
        <taxon>Metazoa</taxon>
        <taxon>Ecdysozoa</taxon>
        <taxon>Nematoda</taxon>
        <taxon>Chromadorea</taxon>
        <taxon>Rhabditida</taxon>
        <taxon>Rhabditina</taxon>
        <taxon>Rhabditomorpha</taxon>
        <taxon>Rhabditoidea</taxon>
        <taxon>Rhabditidae</taxon>
        <taxon>Peloderinae</taxon>
        <taxon>Caenorhabditis</taxon>
    </lineage>
</organism>
<feature type="compositionally biased region" description="Polar residues" evidence="5">
    <location>
        <begin position="84"/>
        <end position="110"/>
    </location>
</feature>
<dbReference type="Gene3D" id="3.40.50.300">
    <property type="entry name" value="P-loop containing nucleotide triphosphate hydrolases"/>
    <property type="match status" value="2"/>
</dbReference>
<dbReference type="InterPro" id="IPR041679">
    <property type="entry name" value="DNA2/NAM7-like_C"/>
</dbReference>
<feature type="compositionally biased region" description="Acidic residues" evidence="5">
    <location>
        <begin position="112"/>
        <end position="123"/>
    </location>
</feature>
<feature type="region of interest" description="Disordered" evidence="5">
    <location>
        <begin position="84"/>
        <end position="191"/>
    </location>
</feature>
<name>A0A1I7T7U0_9PELO</name>
<dbReference type="CDD" id="cd18808">
    <property type="entry name" value="SF1_C_Upf1"/>
    <property type="match status" value="1"/>
</dbReference>
<feature type="region of interest" description="Disordered" evidence="5">
    <location>
        <begin position="31"/>
        <end position="50"/>
    </location>
</feature>
<dbReference type="InterPro" id="IPR050534">
    <property type="entry name" value="Coronavir_polyprotein_1ab"/>
</dbReference>
<keyword evidence="1" id="KW-0547">Nucleotide-binding</keyword>
<evidence type="ECO:0000256" key="1">
    <source>
        <dbReference type="ARBA" id="ARBA00022741"/>
    </source>
</evidence>
<dbReference type="STRING" id="1561998.A0A1I7T7U0"/>
<dbReference type="InterPro" id="IPR047187">
    <property type="entry name" value="SF1_C_Upf1"/>
</dbReference>
<dbReference type="Proteomes" id="UP000095282">
    <property type="component" value="Unplaced"/>
</dbReference>
<keyword evidence="7" id="KW-1185">Reference proteome</keyword>
<evidence type="ECO:0000313" key="7">
    <source>
        <dbReference type="Proteomes" id="UP000095282"/>
    </source>
</evidence>
<feature type="region of interest" description="Disordered" evidence="5">
    <location>
        <begin position="1318"/>
        <end position="1393"/>
    </location>
</feature>
<accession>A0A1I7T7U0</accession>
<dbReference type="Pfam" id="PF13087">
    <property type="entry name" value="AAA_12"/>
    <property type="match status" value="1"/>
</dbReference>
<evidence type="ECO:0000256" key="5">
    <source>
        <dbReference type="SAM" id="MobiDB-lite"/>
    </source>
</evidence>
<keyword evidence="2" id="KW-0378">Hydrolase</keyword>
<keyword evidence="3" id="KW-0347">Helicase</keyword>
<feature type="domain" description="DNA2/NAM7 helicase-like C-terminal" evidence="6">
    <location>
        <begin position="1052"/>
        <end position="1234"/>
    </location>
</feature>
<dbReference type="PANTHER" id="PTHR43788">
    <property type="entry name" value="DNA2/NAM7 HELICASE FAMILY MEMBER"/>
    <property type="match status" value="1"/>
</dbReference>
<dbReference type="InterPro" id="IPR027417">
    <property type="entry name" value="P-loop_NTPase"/>
</dbReference>
<feature type="compositionally biased region" description="Polar residues" evidence="5">
    <location>
        <begin position="132"/>
        <end position="152"/>
    </location>
</feature>
<dbReference type="PANTHER" id="PTHR43788:SF16">
    <property type="entry name" value="HELICASE WITH ZINC FINGER 2"/>
    <property type="match status" value="1"/>
</dbReference>
<protein>
    <submittedName>
        <fullName evidence="8">AAA_12 domain-containing protein</fullName>
    </submittedName>
</protein>
<dbReference type="WBParaSite" id="Csp11.Scaffold535.g3255.t1">
    <property type="protein sequence ID" value="Csp11.Scaffold535.g3255.t1"/>
    <property type="gene ID" value="Csp11.Scaffold535.g3255"/>
</dbReference>
<feature type="compositionally biased region" description="Acidic residues" evidence="5">
    <location>
        <begin position="159"/>
        <end position="177"/>
    </location>
</feature>